<sequence length="530" mass="58133">MCISNEHPSLWQAQICLPSLFLSYAHFFSGWCQQCFASPRSLPLGASVKTSSGLIVGHAGPQFPDVSEYLGIPYASPPTGQLRFAAPASLQSKETVIADTYNDTLPWYPASTPQAPRIIRAFLQQPGRQSEDCLYLNIWTKPGSSKPKPVLLWIHGGRFVITGAESSYYDGQALASRHEVLLVTINYRLNIFGFSGAPGLPQNVGLLDQRMAIEWVHRNIKGFGGDPNRITIFGSSAGGTSVDLYSYAWAHDPLISGLISHSGTALSYIPNTIEQSANAFYNVSTSLGCGGRSENQGWVLECMRRKPWPDISNVSNSYPQISSATVPEPAFHPVADEVTVFSDYKKRSAKGKFARLPYLVTCNNNEAGFYRLVAYASNITVGDRSWNDFNLAAFTCPSGETVRYRTAHGVPAWQARYFGDWDNLRLYPGSGTYHGSDLPVLFGNTETVSGIPDSEAGKEFSRYMASAWVAFASDPEHGLEKFGWPRYNPHGKTLVGLAYGNSTVEFFRPQRFEHECADLQGDVLLGAGAV</sequence>
<feature type="domain" description="Carboxylesterase type B" evidence="4">
    <location>
        <begin position="47"/>
        <end position="377"/>
    </location>
</feature>
<dbReference type="InterPro" id="IPR002018">
    <property type="entry name" value="CarbesteraseB"/>
</dbReference>
<dbReference type="PROSITE" id="PS00122">
    <property type="entry name" value="CARBOXYLESTERASE_B_1"/>
    <property type="match status" value="1"/>
</dbReference>
<dbReference type="GO" id="GO:0072330">
    <property type="term" value="P:monocarboxylic acid biosynthetic process"/>
    <property type="evidence" value="ECO:0007669"/>
    <property type="project" value="UniProtKB-ARBA"/>
</dbReference>
<comment type="similarity">
    <text evidence="1 3">Belongs to the type-B carboxylesterase/lipase family.</text>
</comment>
<evidence type="ECO:0000313" key="6">
    <source>
        <dbReference type="Proteomes" id="UP001220324"/>
    </source>
</evidence>
<reference evidence="5 6" key="1">
    <citation type="journal article" date="2023" name="IMA Fungus">
        <title>Comparative genomic study of the Penicillium genus elucidates a diverse pangenome and 15 lateral gene transfer events.</title>
        <authorList>
            <person name="Petersen C."/>
            <person name="Sorensen T."/>
            <person name="Nielsen M.R."/>
            <person name="Sondergaard T.E."/>
            <person name="Sorensen J.L."/>
            <person name="Fitzpatrick D.A."/>
            <person name="Frisvad J.C."/>
            <person name="Nielsen K.L."/>
        </authorList>
    </citation>
    <scope>NUCLEOTIDE SEQUENCE [LARGE SCALE GENOMIC DNA]</scope>
    <source>
        <strain evidence="5 6">IBT 35679</strain>
    </source>
</reference>
<dbReference type="GO" id="GO:0017000">
    <property type="term" value="P:antibiotic biosynthetic process"/>
    <property type="evidence" value="ECO:0007669"/>
    <property type="project" value="UniProtKB-ARBA"/>
</dbReference>
<proteinExistence type="inferred from homology"/>
<dbReference type="Proteomes" id="UP001220324">
    <property type="component" value="Unassembled WGS sequence"/>
</dbReference>
<dbReference type="EMBL" id="JAQIZZ010000008">
    <property type="protein sequence ID" value="KAJ5525296.1"/>
    <property type="molecule type" value="Genomic_DNA"/>
</dbReference>
<evidence type="ECO:0000256" key="2">
    <source>
        <dbReference type="ARBA" id="ARBA00022801"/>
    </source>
</evidence>
<dbReference type="GO" id="GO:0016787">
    <property type="term" value="F:hydrolase activity"/>
    <property type="evidence" value="ECO:0007669"/>
    <property type="project" value="UniProtKB-KW"/>
</dbReference>
<evidence type="ECO:0000259" key="4">
    <source>
        <dbReference type="Pfam" id="PF00135"/>
    </source>
</evidence>
<accession>A0AAD6CKR6</accession>
<dbReference type="InterPro" id="IPR029058">
    <property type="entry name" value="AB_hydrolase_fold"/>
</dbReference>
<dbReference type="InterPro" id="IPR050309">
    <property type="entry name" value="Type-B_Carboxylest/Lipase"/>
</dbReference>
<dbReference type="InterPro" id="IPR019826">
    <property type="entry name" value="Carboxylesterase_B_AS"/>
</dbReference>
<evidence type="ECO:0000256" key="1">
    <source>
        <dbReference type="ARBA" id="ARBA00005964"/>
    </source>
</evidence>
<name>A0AAD6CKR6_9EURO</name>
<evidence type="ECO:0000256" key="3">
    <source>
        <dbReference type="RuleBase" id="RU361235"/>
    </source>
</evidence>
<dbReference type="Pfam" id="PF00135">
    <property type="entry name" value="COesterase"/>
    <property type="match status" value="1"/>
</dbReference>
<dbReference type="PANTHER" id="PTHR11559">
    <property type="entry name" value="CARBOXYLESTERASE"/>
    <property type="match status" value="1"/>
</dbReference>
<dbReference type="Gene3D" id="3.40.50.1820">
    <property type="entry name" value="alpha/beta hydrolase"/>
    <property type="match status" value="2"/>
</dbReference>
<dbReference type="EC" id="3.1.1.-" evidence="3"/>
<dbReference type="AlphaFoldDB" id="A0AAD6CKR6"/>
<evidence type="ECO:0000313" key="5">
    <source>
        <dbReference type="EMBL" id="KAJ5525296.1"/>
    </source>
</evidence>
<keyword evidence="6" id="KW-1185">Reference proteome</keyword>
<comment type="caution">
    <text evidence="5">The sequence shown here is derived from an EMBL/GenBank/DDBJ whole genome shotgun (WGS) entry which is preliminary data.</text>
</comment>
<protein>
    <recommendedName>
        <fullName evidence="3">Carboxylic ester hydrolase</fullName>
        <ecNumber evidence="3">3.1.1.-</ecNumber>
    </recommendedName>
</protein>
<organism evidence="5 6">
    <name type="scientific">Penicillium frequentans</name>
    <dbReference type="NCBI Taxonomy" id="3151616"/>
    <lineage>
        <taxon>Eukaryota</taxon>
        <taxon>Fungi</taxon>
        <taxon>Dikarya</taxon>
        <taxon>Ascomycota</taxon>
        <taxon>Pezizomycotina</taxon>
        <taxon>Eurotiomycetes</taxon>
        <taxon>Eurotiomycetidae</taxon>
        <taxon>Eurotiales</taxon>
        <taxon>Aspergillaceae</taxon>
        <taxon>Penicillium</taxon>
    </lineage>
</organism>
<gene>
    <name evidence="5" type="ORF">N7494_011946</name>
</gene>
<dbReference type="SUPFAM" id="SSF53474">
    <property type="entry name" value="alpha/beta-Hydrolases"/>
    <property type="match status" value="1"/>
</dbReference>
<keyword evidence="2 3" id="KW-0378">Hydrolase</keyword>